<dbReference type="EMBL" id="CM056809">
    <property type="protein sequence ID" value="KAJ8650130.1"/>
    <property type="molecule type" value="Genomic_DNA"/>
</dbReference>
<organism evidence="1 2">
    <name type="scientific">Persea americana</name>
    <name type="common">Avocado</name>
    <dbReference type="NCBI Taxonomy" id="3435"/>
    <lineage>
        <taxon>Eukaryota</taxon>
        <taxon>Viridiplantae</taxon>
        <taxon>Streptophyta</taxon>
        <taxon>Embryophyta</taxon>
        <taxon>Tracheophyta</taxon>
        <taxon>Spermatophyta</taxon>
        <taxon>Magnoliopsida</taxon>
        <taxon>Magnoliidae</taxon>
        <taxon>Laurales</taxon>
        <taxon>Lauraceae</taxon>
        <taxon>Persea</taxon>
    </lineage>
</organism>
<name>A0ACC2MWV2_PERAE</name>
<keyword evidence="2" id="KW-1185">Reference proteome</keyword>
<gene>
    <name evidence="1" type="ORF">MRB53_003153</name>
</gene>
<evidence type="ECO:0000313" key="2">
    <source>
        <dbReference type="Proteomes" id="UP001234297"/>
    </source>
</evidence>
<accession>A0ACC2MWV2</accession>
<proteinExistence type="predicted"/>
<reference evidence="1 2" key="1">
    <citation type="journal article" date="2022" name="Hortic Res">
        <title>A haplotype resolved chromosomal level avocado genome allows analysis of novel avocado genes.</title>
        <authorList>
            <person name="Nath O."/>
            <person name="Fletcher S.J."/>
            <person name="Hayward A."/>
            <person name="Shaw L.M."/>
            <person name="Masouleh A.K."/>
            <person name="Furtado A."/>
            <person name="Henry R.J."/>
            <person name="Mitter N."/>
        </authorList>
    </citation>
    <scope>NUCLEOTIDE SEQUENCE [LARGE SCALE GENOMIC DNA]</scope>
    <source>
        <strain evidence="2">cv. Hass</strain>
    </source>
</reference>
<protein>
    <submittedName>
        <fullName evidence="1">Uncharacterized protein</fullName>
    </submittedName>
</protein>
<comment type="caution">
    <text evidence="1">The sequence shown here is derived from an EMBL/GenBank/DDBJ whole genome shotgun (WGS) entry which is preliminary data.</text>
</comment>
<sequence>MVTSLPQISASSAVCEECVVSEQHRNQFPQGKSWRAKPALELVHSNVCGPITPCSNGDQIWKWSKNVVGEQIPTSFDGEDGDGANQPQ</sequence>
<dbReference type="Proteomes" id="UP001234297">
    <property type="component" value="Chromosome 1"/>
</dbReference>
<evidence type="ECO:0000313" key="1">
    <source>
        <dbReference type="EMBL" id="KAJ8650130.1"/>
    </source>
</evidence>